<comment type="caution">
    <text evidence="1">The sequence shown here is derived from an EMBL/GenBank/DDBJ whole genome shotgun (WGS) entry which is preliminary data.</text>
</comment>
<dbReference type="EMBL" id="JBIEIL010000007">
    <property type="protein sequence ID" value="MFG6205758.1"/>
    <property type="molecule type" value="Genomic_DNA"/>
</dbReference>
<reference evidence="1 3" key="1">
    <citation type="submission" date="2024-10" db="EMBL/GenBank/DDBJ databases">
        <title>Whole genome of Pseudomonas sp Strain RB5.</title>
        <authorList>
            <person name="Selami N."/>
        </authorList>
    </citation>
    <scope>NUCLEOTIDE SEQUENCE [LARGE SCALE GENOMIC DNA]</scope>
    <source>
        <strain evidence="1 3">RB5</strain>
    </source>
</reference>
<gene>
    <name evidence="1" type="ORF">ACGSLL_15450</name>
    <name evidence="2" type="ORF">ACGSLL_25445</name>
</gene>
<evidence type="ECO:0000313" key="1">
    <source>
        <dbReference type="EMBL" id="MFG6205758.1"/>
    </source>
</evidence>
<dbReference type="Proteomes" id="UP001605918">
    <property type="component" value="Unassembled WGS sequence"/>
</dbReference>
<sequence>MIKVMKQINSINASGYGSFIPGIDHEFLGVGIYQLSFGIDTFRIFRCGFSILSKGLEKNVYFKNIKKIRSHLNASIFSEASQERKFDILLPLAIEASDDEVVVEVPLLIYSRLLIVLNEMRDL</sequence>
<evidence type="ECO:0000313" key="3">
    <source>
        <dbReference type="Proteomes" id="UP001605918"/>
    </source>
</evidence>
<dbReference type="EMBL" id="JBIEIL010000016">
    <property type="protein sequence ID" value="MFG6207700.1"/>
    <property type="molecule type" value="Genomic_DNA"/>
</dbReference>
<dbReference type="RefSeq" id="WP_394506949.1">
    <property type="nucleotide sequence ID" value="NZ_JBIEIL010000007.1"/>
</dbReference>
<proteinExistence type="predicted"/>
<organism evidence="1 3">
    <name type="scientific">Pseudomonas retamae</name>
    <dbReference type="NCBI Taxonomy" id="702110"/>
    <lineage>
        <taxon>Bacteria</taxon>
        <taxon>Pseudomonadati</taxon>
        <taxon>Pseudomonadota</taxon>
        <taxon>Gammaproteobacteria</taxon>
        <taxon>Pseudomonadales</taxon>
        <taxon>Pseudomonadaceae</taxon>
        <taxon>Pseudomonas</taxon>
    </lineage>
</organism>
<accession>A0ABW7DCZ4</accession>
<name>A0ABW7DCZ4_9PSED</name>
<protein>
    <submittedName>
        <fullName evidence="1">Uncharacterized protein</fullName>
    </submittedName>
</protein>
<evidence type="ECO:0000313" key="2">
    <source>
        <dbReference type="EMBL" id="MFG6207700.1"/>
    </source>
</evidence>
<keyword evidence="3" id="KW-1185">Reference proteome</keyword>